<evidence type="ECO:0000256" key="8">
    <source>
        <dbReference type="ARBA" id="ARBA00022490"/>
    </source>
</evidence>
<gene>
    <name evidence="14" type="primary">rnhB</name>
    <name evidence="18" type="ORF">HKW67_03010</name>
</gene>
<dbReference type="Gene3D" id="3.30.420.10">
    <property type="entry name" value="Ribonuclease H-like superfamily/Ribonuclease H"/>
    <property type="match status" value="1"/>
</dbReference>
<name>A0A6M4IL10_9BACT</name>
<protein>
    <recommendedName>
        <fullName evidence="7 14">Ribonuclease HII</fullName>
        <shortName evidence="14">RNase HII</shortName>
        <ecNumber evidence="6 14">3.1.26.4</ecNumber>
    </recommendedName>
</protein>
<organism evidence="18 19">
    <name type="scientific">Gemmatimonas groenlandica</name>
    <dbReference type="NCBI Taxonomy" id="2732249"/>
    <lineage>
        <taxon>Bacteria</taxon>
        <taxon>Pseudomonadati</taxon>
        <taxon>Gemmatimonadota</taxon>
        <taxon>Gemmatimonadia</taxon>
        <taxon>Gemmatimonadales</taxon>
        <taxon>Gemmatimonadaceae</taxon>
        <taxon>Gemmatimonas</taxon>
    </lineage>
</organism>
<evidence type="ECO:0000256" key="1">
    <source>
        <dbReference type="ARBA" id="ARBA00000077"/>
    </source>
</evidence>
<keyword evidence="13 14" id="KW-0464">Manganese</keyword>
<dbReference type="Pfam" id="PF01351">
    <property type="entry name" value="RNase_HII"/>
    <property type="match status" value="1"/>
</dbReference>
<comment type="catalytic activity">
    <reaction evidence="1 14 15 16">
        <text>Endonucleolytic cleavage to 5'-phosphomonoester.</text>
        <dbReference type="EC" id="3.1.26.4"/>
    </reaction>
</comment>
<evidence type="ECO:0000256" key="16">
    <source>
        <dbReference type="RuleBase" id="RU003515"/>
    </source>
</evidence>
<comment type="cofactor">
    <cofactor evidence="14 15">
        <name>Mn(2+)</name>
        <dbReference type="ChEBI" id="CHEBI:29035"/>
    </cofactor>
    <cofactor evidence="14 15">
        <name>Mg(2+)</name>
        <dbReference type="ChEBI" id="CHEBI:18420"/>
    </cofactor>
    <text evidence="14 15">Manganese or magnesium. Binds 1 divalent metal ion per monomer in the absence of substrate. May bind a second metal ion after substrate binding.</text>
</comment>
<dbReference type="EMBL" id="CP053085">
    <property type="protein sequence ID" value="QJR34559.1"/>
    <property type="molecule type" value="Genomic_DNA"/>
</dbReference>
<dbReference type="PANTHER" id="PTHR10954">
    <property type="entry name" value="RIBONUCLEASE H2 SUBUNIT A"/>
    <property type="match status" value="1"/>
</dbReference>
<dbReference type="PROSITE" id="PS51975">
    <property type="entry name" value="RNASE_H_2"/>
    <property type="match status" value="1"/>
</dbReference>
<comment type="subcellular location">
    <subcellularLocation>
        <location evidence="4 14">Cytoplasm</location>
    </subcellularLocation>
</comment>
<feature type="binding site" evidence="14 15">
    <location>
        <position position="24"/>
    </location>
    <ligand>
        <name>a divalent metal cation</name>
        <dbReference type="ChEBI" id="CHEBI:60240"/>
    </ligand>
</feature>
<dbReference type="InterPro" id="IPR001352">
    <property type="entry name" value="RNase_HII/HIII"/>
</dbReference>
<reference evidence="18 19" key="1">
    <citation type="submission" date="2020-05" db="EMBL/GenBank/DDBJ databases">
        <title>Complete genome sequence of Gemmatimonas greenlandica TET16.</title>
        <authorList>
            <person name="Zeng Y."/>
        </authorList>
    </citation>
    <scope>NUCLEOTIDE SEQUENCE [LARGE SCALE GENOMIC DNA]</scope>
    <source>
        <strain evidence="18 19">TET16</strain>
    </source>
</reference>
<evidence type="ECO:0000313" key="18">
    <source>
        <dbReference type="EMBL" id="QJR34559.1"/>
    </source>
</evidence>
<evidence type="ECO:0000256" key="15">
    <source>
        <dbReference type="PROSITE-ProRule" id="PRU01319"/>
    </source>
</evidence>
<dbReference type="InterPro" id="IPR022898">
    <property type="entry name" value="RNase_HII"/>
</dbReference>
<dbReference type="GO" id="GO:0043137">
    <property type="term" value="P:DNA replication, removal of RNA primer"/>
    <property type="evidence" value="ECO:0007669"/>
    <property type="project" value="TreeGrafter"/>
</dbReference>
<dbReference type="GO" id="GO:0030145">
    <property type="term" value="F:manganese ion binding"/>
    <property type="evidence" value="ECO:0007669"/>
    <property type="project" value="UniProtKB-UniRule"/>
</dbReference>
<keyword evidence="10 14" id="KW-0479">Metal-binding</keyword>
<evidence type="ECO:0000256" key="13">
    <source>
        <dbReference type="ARBA" id="ARBA00023211"/>
    </source>
</evidence>
<evidence type="ECO:0000256" key="4">
    <source>
        <dbReference type="ARBA" id="ARBA00004496"/>
    </source>
</evidence>
<dbReference type="GO" id="GO:0004523">
    <property type="term" value="F:RNA-DNA hybrid ribonuclease activity"/>
    <property type="evidence" value="ECO:0007669"/>
    <property type="project" value="UniProtKB-UniRule"/>
</dbReference>
<evidence type="ECO:0000256" key="12">
    <source>
        <dbReference type="ARBA" id="ARBA00022801"/>
    </source>
</evidence>
<dbReference type="GO" id="GO:0003723">
    <property type="term" value="F:RNA binding"/>
    <property type="evidence" value="ECO:0007669"/>
    <property type="project" value="UniProtKB-UniRule"/>
</dbReference>
<evidence type="ECO:0000259" key="17">
    <source>
        <dbReference type="PROSITE" id="PS51975"/>
    </source>
</evidence>
<evidence type="ECO:0000256" key="7">
    <source>
        <dbReference type="ARBA" id="ARBA00019179"/>
    </source>
</evidence>
<feature type="domain" description="RNase H type-2" evidence="17">
    <location>
        <begin position="17"/>
        <end position="211"/>
    </location>
</feature>
<keyword evidence="8 14" id="KW-0963">Cytoplasm</keyword>
<evidence type="ECO:0000313" key="19">
    <source>
        <dbReference type="Proteomes" id="UP000500938"/>
    </source>
</evidence>
<evidence type="ECO:0000256" key="11">
    <source>
        <dbReference type="ARBA" id="ARBA00022759"/>
    </source>
</evidence>
<dbReference type="GO" id="GO:0005737">
    <property type="term" value="C:cytoplasm"/>
    <property type="evidence" value="ECO:0007669"/>
    <property type="project" value="UniProtKB-SubCell"/>
</dbReference>
<evidence type="ECO:0000256" key="6">
    <source>
        <dbReference type="ARBA" id="ARBA00012180"/>
    </source>
</evidence>
<keyword evidence="12 14" id="KW-0378">Hydrolase</keyword>
<dbReference type="HAMAP" id="MF_00052_B">
    <property type="entry name" value="RNase_HII_B"/>
    <property type="match status" value="1"/>
</dbReference>
<dbReference type="SUPFAM" id="SSF53098">
    <property type="entry name" value="Ribonuclease H-like"/>
    <property type="match status" value="1"/>
</dbReference>
<dbReference type="Proteomes" id="UP000500938">
    <property type="component" value="Chromosome"/>
</dbReference>
<keyword evidence="11 14" id="KW-0255">Endonuclease</keyword>
<dbReference type="InterPro" id="IPR012337">
    <property type="entry name" value="RNaseH-like_sf"/>
</dbReference>
<dbReference type="GO" id="GO:0006298">
    <property type="term" value="P:mismatch repair"/>
    <property type="evidence" value="ECO:0007669"/>
    <property type="project" value="TreeGrafter"/>
</dbReference>
<dbReference type="EC" id="3.1.26.4" evidence="6 14"/>
<comment type="function">
    <text evidence="3 14 16">Endonuclease that specifically degrades the RNA of RNA-DNA hybrids.</text>
</comment>
<dbReference type="InterPro" id="IPR024567">
    <property type="entry name" value="RNase_HII/HIII_dom"/>
</dbReference>
<evidence type="ECO:0000256" key="5">
    <source>
        <dbReference type="ARBA" id="ARBA00007383"/>
    </source>
</evidence>
<dbReference type="PANTHER" id="PTHR10954:SF18">
    <property type="entry name" value="RIBONUCLEASE HII"/>
    <property type="match status" value="1"/>
</dbReference>
<accession>A0A6M4IL10</accession>
<dbReference type="GO" id="GO:0032299">
    <property type="term" value="C:ribonuclease H2 complex"/>
    <property type="evidence" value="ECO:0007669"/>
    <property type="project" value="TreeGrafter"/>
</dbReference>
<dbReference type="InterPro" id="IPR036397">
    <property type="entry name" value="RNaseH_sf"/>
</dbReference>
<dbReference type="CDD" id="cd07182">
    <property type="entry name" value="RNase_HII_bacteria_HII_like"/>
    <property type="match status" value="1"/>
</dbReference>
<comment type="cofactor">
    <cofactor evidence="2">
        <name>Mg(2+)</name>
        <dbReference type="ChEBI" id="CHEBI:18420"/>
    </cofactor>
</comment>
<evidence type="ECO:0000256" key="2">
    <source>
        <dbReference type="ARBA" id="ARBA00001946"/>
    </source>
</evidence>
<keyword evidence="9 14" id="KW-0540">Nuclease</keyword>
<feature type="binding site" evidence="14 15">
    <location>
        <position position="120"/>
    </location>
    <ligand>
        <name>a divalent metal cation</name>
        <dbReference type="ChEBI" id="CHEBI:60240"/>
    </ligand>
</feature>
<dbReference type="KEGG" id="ggr:HKW67_03010"/>
<sequence>MARWTPIERTLRAQHGPLLVGVDEVGRGPLAGPVVACAVVMPPDRRAIAGVDDSKQLDAATRVRLAARIREQALVVSLGAASAREIDRINIYHATVLAMRRALSRVPERLGCEPHHVLVDGKPLRTLGHVHTAVVKGDAKCYAIACASIVAKVTRDRLMHALAARHDGYAWERNSGYGTAAHRAALDERGLTPHHRRSFCLDEQVSLLLDAMTPDDLGVPSHGLYTE</sequence>
<evidence type="ECO:0000256" key="9">
    <source>
        <dbReference type="ARBA" id="ARBA00022722"/>
    </source>
</evidence>
<comment type="similarity">
    <text evidence="5 14 16">Belongs to the RNase HII family.</text>
</comment>
<evidence type="ECO:0000256" key="10">
    <source>
        <dbReference type="ARBA" id="ARBA00022723"/>
    </source>
</evidence>
<evidence type="ECO:0000256" key="3">
    <source>
        <dbReference type="ARBA" id="ARBA00004065"/>
    </source>
</evidence>
<dbReference type="AlphaFoldDB" id="A0A6M4IL10"/>
<feature type="binding site" evidence="14 15">
    <location>
        <position position="23"/>
    </location>
    <ligand>
        <name>a divalent metal cation</name>
        <dbReference type="ChEBI" id="CHEBI:60240"/>
    </ligand>
</feature>
<keyword evidence="19" id="KW-1185">Reference proteome</keyword>
<proteinExistence type="inferred from homology"/>
<evidence type="ECO:0000256" key="14">
    <source>
        <dbReference type="HAMAP-Rule" id="MF_00052"/>
    </source>
</evidence>
<dbReference type="NCBIfam" id="NF000595">
    <property type="entry name" value="PRK00015.1-3"/>
    <property type="match status" value="1"/>
</dbReference>